<evidence type="ECO:0000313" key="1">
    <source>
        <dbReference type="EMBL" id="KAJ8309513.1"/>
    </source>
</evidence>
<gene>
    <name evidence="1" type="ORF">KUTeg_014387</name>
</gene>
<reference evidence="1 2" key="1">
    <citation type="submission" date="2022-12" db="EMBL/GenBank/DDBJ databases">
        <title>Chromosome-level genome of Tegillarca granosa.</title>
        <authorList>
            <person name="Kim J."/>
        </authorList>
    </citation>
    <scope>NUCLEOTIDE SEQUENCE [LARGE SCALE GENOMIC DNA]</scope>
    <source>
        <strain evidence="1">Teg-2019</strain>
        <tissue evidence="1">Adductor muscle</tissue>
    </source>
</reference>
<name>A0ABQ9EWI8_TEGGR</name>
<keyword evidence="2" id="KW-1185">Reference proteome</keyword>
<proteinExistence type="predicted"/>
<comment type="caution">
    <text evidence="1">The sequence shown here is derived from an EMBL/GenBank/DDBJ whole genome shotgun (WGS) entry which is preliminary data.</text>
</comment>
<dbReference type="EMBL" id="JARBDR010000657">
    <property type="protein sequence ID" value="KAJ8309513.1"/>
    <property type="molecule type" value="Genomic_DNA"/>
</dbReference>
<sequence>MHVPMDSIDGIRRKNWLEAGSKGNVNVNELVHSRQMEMNIPMLSTNQQTSDLEACHSVINHFAPKMIGFLYPGQQSRLLLVDLIFNEMEVEVLPHKKMENHNIKLLFPKIKMESSLKEK</sequence>
<dbReference type="Proteomes" id="UP001217089">
    <property type="component" value="Unassembled WGS sequence"/>
</dbReference>
<evidence type="ECO:0000313" key="2">
    <source>
        <dbReference type="Proteomes" id="UP001217089"/>
    </source>
</evidence>
<accession>A0ABQ9EWI8</accession>
<protein>
    <submittedName>
        <fullName evidence="1">Uncharacterized protein</fullName>
    </submittedName>
</protein>
<organism evidence="1 2">
    <name type="scientific">Tegillarca granosa</name>
    <name type="common">Malaysian cockle</name>
    <name type="synonym">Anadara granosa</name>
    <dbReference type="NCBI Taxonomy" id="220873"/>
    <lineage>
        <taxon>Eukaryota</taxon>
        <taxon>Metazoa</taxon>
        <taxon>Spiralia</taxon>
        <taxon>Lophotrochozoa</taxon>
        <taxon>Mollusca</taxon>
        <taxon>Bivalvia</taxon>
        <taxon>Autobranchia</taxon>
        <taxon>Pteriomorphia</taxon>
        <taxon>Arcoida</taxon>
        <taxon>Arcoidea</taxon>
        <taxon>Arcidae</taxon>
        <taxon>Tegillarca</taxon>
    </lineage>
</organism>